<dbReference type="SUPFAM" id="SSF81296">
    <property type="entry name" value="E set domains"/>
    <property type="match status" value="1"/>
</dbReference>
<dbReference type="InterPro" id="IPR002909">
    <property type="entry name" value="IPT_dom"/>
</dbReference>
<dbReference type="Pfam" id="PF01833">
    <property type="entry name" value="TIG"/>
    <property type="match status" value="1"/>
</dbReference>
<organism evidence="2 3">
    <name type="scientific">Candidatus Pseudobacter hemicellulosilyticus</name>
    <dbReference type="NCBI Taxonomy" id="3121375"/>
    <lineage>
        <taxon>Bacteria</taxon>
        <taxon>Pseudomonadati</taxon>
        <taxon>Bacteroidota</taxon>
        <taxon>Chitinophagia</taxon>
        <taxon>Chitinophagales</taxon>
        <taxon>Chitinophagaceae</taxon>
        <taxon>Pseudobacter</taxon>
    </lineage>
</organism>
<dbReference type="EMBL" id="CP119311">
    <property type="protein sequence ID" value="WEK35654.1"/>
    <property type="molecule type" value="Genomic_DNA"/>
</dbReference>
<reference evidence="2" key="1">
    <citation type="submission" date="2023-03" db="EMBL/GenBank/DDBJ databases">
        <title>Andean soil-derived lignocellulolytic bacterial consortium as a source of novel taxa and putative plastic-active enzymes.</title>
        <authorList>
            <person name="Diaz-Garcia L."/>
            <person name="Chuvochina M."/>
            <person name="Feuerriegel G."/>
            <person name="Bunk B."/>
            <person name="Sproer C."/>
            <person name="Streit W.R."/>
            <person name="Rodriguez L.M."/>
            <person name="Overmann J."/>
            <person name="Jimenez D.J."/>
        </authorList>
    </citation>
    <scope>NUCLEOTIDE SEQUENCE</scope>
    <source>
        <strain evidence="2">MAG 7</strain>
    </source>
</reference>
<gene>
    <name evidence="2" type="ORF">P0Y53_24475</name>
</gene>
<evidence type="ECO:0000313" key="3">
    <source>
        <dbReference type="Proteomes" id="UP001220610"/>
    </source>
</evidence>
<accession>A0AAJ5WT39</accession>
<evidence type="ECO:0000313" key="2">
    <source>
        <dbReference type="EMBL" id="WEK35654.1"/>
    </source>
</evidence>
<dbReference type="Gene3D" id="2.60.40.10">
    <property type="entry name" value="Immunoglobulins"/>
    <property type="match status" value="2"/>
</dbReference>
<dbReference type="AlphaFoldDB" id="A0AAJ5WT39"/>
<name>A0AAJ5WT39_9BACT</name>
<evidence type="ECO:0000259" key="1">
    <source>
        <dbReference type="Pfam" id="PF01833"/>
    </source>
</evidence>
<protein>
    <recommendedName>
        <fullName evidence="1">IPT/TIG domain-containing protein</fullName>
    </recommendedName>
</protein>
<dbReference type="Proteomes" id="UP001220610">
    <property type="component" value="Chromosome"/>
</dbReference>
<dbReference type="InterPro" id="IPR013783">
    <property type="entry name" value="Ig-like_fold"/>
</dbReference>
<dbReference type="InterPro" id="IPR014756">
    <property type="entry name" value="Ig_E-set"/>
</dbReference>
<proteinExistence type="predicted"/>
<feature type="domain" description="IPT/TIG" evidence="1">
    <location>
        <begin position="38"/>
        <end position="107"/>
    </location>
</feature>
<sequence>MNKEFIPVLLMGLLFGTTILSCKKDKEQSSGLPEQPPVLSRLSQPAAQAGEKLTLYGQQLVQGGWQTEVFVNDRPSEILEKTTDSIVIRIPEKSKSGKVTVTLSSGSLYSAAEGPELNVLPTPLIKGIYPAFGTAGETMFLITENFSQEEDQNQVFLGNQLLTITGRMGKDTLEVRMPDNAVNGVLSWRTYTGPAYSMKDILKVRQTSYPVSTVKDWIREDPAFSYMDMAVNGFPDILGDAFPNYQGLYDVAMTWLSATDQPCTVFLANDMAYTGTDISKEQFRSSMLGRPFDNNYLLLAAIVPGQSLGIADLQPGEPYNSLYTMKMHWWPDGTEDANFFTVMDMEDGRYVMINNKWGDMRQPVKMVKEHKVGNATIIELAGIPGFLYW</sequence>